<reference evidence="10 11" key="1">
    <citation type="submission" date="2015-09" db="EMBL/GenBank/DDBJ databases">
        <title>Bacillus cereus food isolates.</title>
        <authorList>
            <person name="Boekhorst J."/>
        </authorList>
    </citation>
    <scope>NUCLEOTIDE SEQUENCE [LARGE SCALE GENOMIC DNA]</scope>
    <source>
        <strain evidence="10 11">B4088</strain>
    </source>
</reference>
<dbReference type="EMBL" id="LJKE01000051">
    <property type="protein sequence ID" value="KZD64244.1"/>
    <property type="molecule type" value="Genomic_DNA"/>
</dbReference>
<gene>
    <name evidence="10" type="ORF">B4088_3013</name>
</gene>
<proteinExistence type="inferred from homology"/>
<dbReference type="Gene3D" id="3.40.1830.10">
    <property type="entry name" value="Thermophilic metalloprotease (M29)"/>
    <property type="match status" value="1"/>
</dbReference>
<evidence type="ECO:0000256" key="5">
    <source>
        <dbReference type="ARBA" id="ARBA00022438"/>
    </source>
</evidence>
<dbReference type="PANTHER" id="PTHR34448">
    <property type="entry name" value="AMINOPEPTIDASE"/>
    <property type="match status" value="1"/>
</dbReference>
<organism evidence="10 11">
    <name type="scientific">Bacillus cereus</name>
    <dbReference type="NCBI Taxonomy" id="1396"/>
    <lineage>
        <taxon>Bacteria</taxon>
        <taxon>Bacillati</taxon>
        <taxon>Bacillota</taxon>
        <taxon>Bacilli</taxon>
        <taxon>Bacillales</taxon>
        <taxon>Bacillaceae</taxon>
        <taxon>Bacillus</taxon>
        <taxon>Bacillus cereus group</taxon>
    </lineage>
</organism>
<dbReference type="Pfam" id="PF02073">
    <property type="entry name" value="Peptidase_M29"/>
    <property type="match status" value="1"/>
</dbReference>
<evidence type="ECO:0000256" key="4">
    <source>
        <dbReference type="ARBA" id="ARBA00008236"/>
    </source>
</evidence>
<dbReference type="InterPro" id="IPR035097">
    <property type="entry name" value="M29_N-terminal"/>
</dbReference>
<sequence length="374" mass="42033">MRGVVKQGLSKLADILVNHSTKVQPGDQVLIQSVTEIDPAVVREIIKSVEKAGGYAHVSMRDVSVTRQLILSGSEEQFKLLADWECYRLSKMQVYMNLRSPRNAYELADVPGEKMKLYQKIFGKAHSEAVYKTRWVTTRIPNAASAQEANMSTEAYEKFYYDVCTIDYNNMSKAMEPLKELMAKTKRVRIIGEGTDLEFSIEGIGVLKGDGTDNIPDGEIYTAPVKDSVNGVITCNTVSVQQGYAFQNIKLHVKQGKIIEAYANDTERINRILDTDKGARYIGEFALAFNPYILHPMNNTLFDEKINGSYHIAIGDSLQGADNGNTSAIHWDLVSIQRPEYGGGEIWFDDVLIRKDGRFILQELFGLNEENLKR</sequence>
<dbReference type="GO" id="GO:0046872">
    <property type="term" value="F:metal ion binding"/>
    <property type="evidence" value="ECO:0007669"/>
    <property type="project" value="UniProtKB-KW"/>
</dbReference>
<dbReference type="PANTHER" id="PTHR34448:SF1">
    <property type="entry name" value="BLL6088 PROTEIN"/>
    <property type="match status" value="1"/>
</dbReference>
<comment type="caution">
    <text evidence="10">The sequence shown here is derived from an EMBL/GenBank/DDBJ whole genome shotgun (WGS) entry which is preliminary data.</text>
</comment>
<evidence type="ECO:0000313" key="10">
    <source>
        <dbReference type="EMBL" id="KZD64244.1"/>
    </source>
</evidence>
<keyword evidence="6" id="KW-0645">Protease</keyword>
<keyword evidence="5 10" id="KW-0031">Aminopeptidase</keyword>
<keyword evidence="7" id="KW-0479">Metal-binding</keyword>
<name>A0A164NI86_BACCE</name>
<comment type="cofactor">
    <cofactor evidence="1">
        <name>Co(2+)</name>
        <dbReference type="ChEBI" id="CHEBI:48828"/>
    </cofactor>
</comment>
<accession>A0A164NI86</accession>
<protein>
    <submittedName>
        <fullName evidence="10">Aminopeptidase</fullName>
    </submittedName>
</protein>
<dbReference type="GO" id="GO:0006508">
    <property type="term" value="P:proteolysis"/>
    <property type="evidence" value="ECO:0007669"/>
    <property type="project" value="UniProtKB-KW"/>
</dbReference>
<dbReference type="InterPro" id="IPR000787">
    <property type="entry name" value="Peptidase_M29"/>
</dbReference>
<dbReference type="Proteomes" id="UP000076482">
    <property type="component" value="Unassembled WGS sequence"/>
</dbReference>
<comment type="cofactor">
    <cofactor evidence="3">
        <name>Zn(2+)</name>
        <dbReference type="ChEBI" id="CHEBI:29105"/>
    </cofactor>
</comment>
<evidence type="ECO:0000256" key="9">
    <source>
        <dbReference type="ARBA" id="ARBA00023049"/>
    </source>
</evidence>
<comment type="cofactor">
    <cofactor evidence="2">
        <name>Mg(2+)</name>
        <dbReference type="ChEBI" id="CHEBI:18420"/>
    </cofactor>
</comment>
<evidence type="ECO:0000256" key="6">
    <source>
        <dbReference type="ARBA" id="ARBA00022670"/>
    </source>
</evidence>
<keyword evidence="8" id="KW-0378">Hydrolase</keyword>
<evidence type="ECO:0000256" key="2">
    <source>
        <dbReference type="ARBA" id="ARBA00001946"/>
    </source>
</evidence>
<evidence type="ECO:0000256" key="7">
    <source>
        <dbReference type="ARBA" id="ARBA00022723"/>
    </source>
</evidence>
<dbReference type="InterPro" id="IPR052170">
    <property type="entry name" value="M29_Exopeptidase"/>
</dbReference>
<evidence type="ECO:0000256" key="3">
    <source>
        <dbReference type="ARBA" id="ARBA00001947"/>
    </source>
</evidence>
<comment type="similarity">
    <text evidence="4">Belongs to the peptidase M29 family.</text>
</comment>
<dbReference type="PATRIC" id="fig|1396.535.peg.299"/>
<evidence type="ECO:0000256" key="8">
    <source>
        <dbReference type="ARBA" id="ARBA00022801"/>
    </source>
</evidence>
<dbReference type="GO" id="GO:0008237">
    <property type="term" value="F:metallopeptidase activity"/>
    <property type="evidence" value="ECO:0007669"/>
    <property type="project" value="UniProtKB-KW"/>
</dbReference>
<dbReference type="GO" id="GO:0004177">
    <property type="term" value="F:aminopeptidase activity"/>
    <property type="evidence" value="ECO:0007669"/>
    <property type="project" value="UniProtKB-KW"/>
</dbReference>
<evidence type="ECO:0000256" key="1">
    <source>
        <dbReference type="ARBA" id="ARBA00001941"/>
    </source>
</evidence>
<dbReference type="AlphaFoldDB" id="A0A164NI86"/>
<evidence type="ECO:0000313" key="11">
    <source>
        <dbReference type="Proteomes" id="UP000076482"/>
    </source>
</evidence>
<dbReference type="SUPFAM" id="SSF144052">
    <property type="entry name" value="Thermophilic metalloprotease-like"/>
    <property type="match status" value="1"/>
</dbReference>
<keyword evidence="9" id="KW-0482">Metalloprotease</keyword>